<protein>
    <submittedName>
        <fullName evidence="1">Uncharacterized protein</fullName>
    </submittedName>
</protein>
<evidence type="ECO:0000313" key="1">
    <source>
        <dbReference type="EMBL" id="KAJ4930446.1"/>
    </source>
</evidence>
<dbReference type="Proteomes" id="UP001141806">
    <property type="component" value="Unassembled WGS sequence"/>
</dbReference>
<sequence length="125" mass="14195">MPFTRGALGEGTHEGCSHRQPWRLVPEIAMNAVGDLGERRRDQSGPVSWRLHDLQISKSHVAGCLTMVSEFTDVEKRKTLNLTDEEKFVSLCLQFLFQSLFPPRKFGIQVENCNLNAVRAILKQE</sequence>
<dbReference type="EMBL" id="JAMYWD010003595">
    <property type="protein sequence ID" value="KAJ4930446.1"/>
    <property type="molecule type" value="Genomic_DNA"/>
</dbReference>
<comment type="caution">
    <text evidence="1">The sequence shown here is derived from an EMBL/GenBank/DDBJ whole genome shotgun (WGS) entry which is preliminary data.</text>
</comment>
<gene>
    <name evidence="1" type="ORF">NE237_000112</name>
</gene>
<organism evidence="1 2">
    <name type="scientific">Protea cynaroides</name>
    <dbReference type="NCBI Taxonomy" id="273540"/>
    <lineage>
        <taxon>Eukaryota</taxon>
        <taxon>Viridiplantae</taxon>
        <taxon>Streptophyta</taxon>
        <taxon>Embryophyta</taxon>
        <taxon>Tracheophyta</taxon>
        <taxon>Spermatophyta</taxon>
        <taxon>Magnoliopsida</taxon>
        <taxon>Proteales</taxon>
        <taxon>Proteaceae</taxon>
        <taxon>Protea</taxon>
    </lineage>
</organism>
<dbReference type="AlphaFoldDB" id="A0A9Q0GKB3"/>
<proteinExistence type="predicted"/>
<reference evidence="1" key="1">
    <citation type="journal article" date="2023" name="Plant J.">
        <title>The genome of the king protea, Protea cynaroides.</title>
        <authorList>
            <person name="Chang J."/>
            <person name="Duong T.A."/>
            <person name="Schoeman C."/>
            <person name="Ma X."/>
            <person name="Roodt D."/>
            <person name="Barker N."/>
            <person name="Li Z."/>
            <person name="Van de Peer Y."/>
            <person name="Mizrachi E."/>
        </authorList>
    </citation>
    <scope>NUCLEOTIDE SEQUENCE</scope>
    <source>
        <tissue evidence="1">Young leaves</tissue>
    </source>
</reference>
<name>A0A9Q0GKB3_9MAGN</name>
<evidence type="ECO:0000313" key="2">
    <source>
        <dbReference type="Proteomes" id="UP001141806"/>
    </source>
</evidence>
<keyword evidence="2" id="KW-1185">Reference proteome</keyword>
<accession>A0A9Q0GKB3</accession>